<evidence type="ECO:0000313" key="11">
    <source>
        <dbReference type="EMBL" id="QZT35308.1"/>
    </source>
</evidence>
<dbReference type="AlphaFoldDB" id="A0A8X8IBP5"/>
<evidence type="ECO:0000256" key="9">
    <source>
        <dbReference type="RuleBase" id="RU365022"/>
    </source>
</evidence>
<protein>
    <recommendedName>
        <fullName evidence="9">CRISPR-associated exonuclease Cas4</fullName>
        <ecNumber evidence="9">3.1.12.1</ecNumber>
    </recommendedName>
</protein>
<dbReference type="GO" id="GO:0051607">
    <property type="term" value="P:defense response to virus"/>
    <property type="evidence" value="ECO:0007669"/>
    <property type="project" value="UniProtKB-KW"/>
</dbReference>
<dbReference type="Gene3D" id="3.90.320.10">
    <property type="match status" value="1"/>
</dbReference>
<comment type="cofactor">
    <cofactor evidence="9">
        <name>iron-sulfur cluster</name>
        <dbReference type="ChEBI" id="CHEBI:30408"/>
    </cofactor>
</comment>
<evidence type="ECO:0000256" key="1">
    <source>
        <dbReference type="ARBA" id="ARBA00022722"/>
    </source>
</evidence>
<evidence type="ECO:0000256" key="4">
    <source>
        <dbReference type="ARBA" id="ARBA00022839"/>
    </source>
</evidence>
<dbReference type="GO" id="GO:0004527">
    <property type="term" value="F:exonuclease activity"/>
    <property type="evidence" value="ECO:0007669"/>
    <property type="project" value="UniProtKB-KW"/>
</dbReference>
<comment type="cofactor">
    <cofactor evidence="9">
        <name>Mg(2+)</name>
        <dbReference type="ChEBI" id="CHEBI:18420"/>
    </cofactor>
    <cofactor evidence="9">
        <name>Mn(2+)</name>
        <dbReference type="ChEBI" id="CHEBI:29035"/>
    </cofactor>
    <text evidence="9">Mg(2+) or Mn(2+) required for ssDNA cleavage activity.</text>
</comment>
<feature type="domain" description="DUF83" evidence="10">
    <location>
        <begin position="14"/>
        <end position="169"/>
    </location>
</feature>
<keyword evidence="7 9" id="KW-0051">Antiviral defense</keyword>
<evidence type="ECO:0000256" key="6">
    <source>
        <dbReference type="ARBA" id="ARBA00023014"/>
    </source>
</evidence>
<proteinExistence type="inferred from homology"/>
<keyword evidence="6 9" id="KW-0411">Iron-sulfur</keyword>
<keyword evidence="5 9" id="KW-0408">Iron</keyword>
<dbReference type="InterPro" id="IPR013343">
    <property type="entry name" value="CRISPR-assoc_prot_Cas4"/>
</dbReference>
<evidence type="ECO:0000256" key="5">
    <source>
        <dbReference type="ARBA" id="ARBA00023004"/>
    </source>
</evidence>
<comment type="function">
    <text evidence="9">CRISPR (clustered regularly interspaced short palindromic repeat) is an adaptive immune system that provides protection against mobile genetic elements (viruses, transposable elements and conjugative plasmids). CRISPR clusters contain sequences complementary to antecedent mobile elements and target invading nucleic acids. CRISPR clusters are transcribed and processed into CRISPR RNA (crRNA).</text>
</comment>
<dbReference type="EC" id="3.1.12.1" evidence="9"/>
<evidence type="ECO:0000256" key="7">
    <source>
        <dbReference type="ARBA" id="ARBA00023118"/>
    </source>
</evidence>
<keyword evidence="2 9" id="KW-0479">Metal-binding</keyword>
<dbReference type="InterPro" id="IPR022765">
    <property type="entry name" value="Dna2/Cas4_DUF83"/>
</dbReference>
<dbReference type="NCBIfam" id="TIGR00372">
    <property type="entry name" value="cas4"/>
    <property type="match status" value="1"/>
</dbReference>
<dbReference type="EMBL" id="CP082237">
    <property type="protein sequence ID" value="QZT35308.1"/>
    <property type="molecule type" value="Genomic_DNA"/>
</dbReference>
<gene>
    <name evidence="11" type="primary">cas4</name>
    <name evidence="11" type="ORF">HUR95_05440</name>
</gene>
<evidence type="ECO:0000313" key="12">
    <source>
        <dbReference type="Proteomes" id="UP000825179"/>
    </source>
</evidence>
<dbReference type="KEGG" id="cthu:HUR95_05440"/>
<evidence type="ECO:0000256" key="3">
    <source>
        <dbReference type="ARBA" id="ARBA00022801"/>
    </source>
</evidence>
<evidence type="ECO:0000256" key="2">
    <source>
        <dbReference type="ARBA" id="ARBA00022723"/>
    </source>
</evidence>
<dbReference type="GO" id="GO:0051536">
    <property type="term" value="F:iron-sulfur cluster binding"/>
    <property type="evidence" value="ECO:0007669"/>
    <property type="project" value="UniProtKB-KW"/>
</dbReference>
<keyword evidence="1 9" id="KW-0540">Nuclease</keyword>
<keyword evidence="3 9" id="KW-0378">Hydrolase</keyword>
<keyword evidence="4 9" id="KW-0269">Exonuclease</keyword>
<name>A0A8X8IBP5_CALTT</name>
<dbReference type="PANTHER" id="PTHR37168">
    <property type="entry name" value="CRISPR-ASSOCIATED EXONUCLEASE CAS4"/>
    <property type="match status" value="1"/>
</dbReference>
<reference evidence="11 12" key="1">
    <citation type="journal article" date="2020" name="Extremophiles">
        <title>Genomic analysis of Caldalkalibacillus thermarum TA2.A1 reveals aerobic alkaliphilic metabolism and evolutionary hallmarks linking alkaliphilic bacteria and plant life.</title>
        <authorList>
            <person name="de Jong S.I."/>
            <person name="van den Broek M.A."/>
            <person name="Merkel A.Y."/>
            <person name="de la Torre Cortes P."/>
            <person name="Kalamorz F."/>
            <person name="Cook G.M."/>
            <person name="van Loosdrecht M.C.M."/>
            <person name="McMillan D.G.G."/>
        </authorList>
    </citation>
    <scope>NUCLEOTIDE SEQUENCE [LARGE SCALE GENOMIC DNA]</scope>
    <source>
        <strain evidence="11 12">TA2.A1</strain>
    </source>
</reference>
<evidence type="ECO:0000259" key="10">
    <source>
        <dbReference type="Pfam" id="PF01930"/>
    </source>
</evidence>
<dbReference type="OrthoDB" id="9794720at2"/>
<accession>A0A8X8IBP5</accession>
<organism evidence="11 12">
    <name type="scientific">Caldalkalibacillus thermarum (strain TA2.A1)</name>
    <dbReference type="NCBI Taxonomy" id="986075"/>
    <lineage>
        <taxon>Bacteria</taxon>
        <taxon>Bacillati</taxon>
        <taxon>Bacillota</taxon>
        <taxon>Bacilli</taxon>
        <taxon>Bacillales</taxon>
        <taxon>Bacillaceae</taxon>
        <taxon>Caldalkalibacillus</taxon>
    </lineage>
</organism>
<keyword evidence="8 9" id="KW-0464">Manganese</keyword>
<dbReference type="GO" id="GO:0046872">
    <property type="term" value="F:metal ion binding"/>
    <property type="evidence" value="ECO:0007669"/>
    <property type="project" value="UniProtKB-KW"/>
</dbReference>
<sequence length="176" mass="21019">MKWRDWVERHGIGGVHIHYYALCKRKLWLYDKGITLENEHDRVLEGKVVHDKSYPYLEQKEILIDNAFKIDAIDGEYVREVKISSKMTEADRLQMLFYLYQLDLRGIRKKGLISYTKERRTEEIELTEQNKKRVRQVIAEVMKVLDMPAPPAVKRVSYCTKCAYYGFCYAMERDEE</sequence>
<keyword evidence="12" id="KW-1185">Reference proteome</keyword>
<dbReference type="InterPro" id="IPR011604">
    <property type="entry name" value="PDDEXK-like_dom_sf"/>
</dbReference>
<evidence type="ECO:0000256" key="8">
    <source>
        <dbReference type="ARBA" id="ARBA00023211"/>
    </source>
</evidence>
<dbReference type="Proteomes" id="UP000825179">
    <property type="component" value="Chromosome"/>
</dbReference>
<comment type="similarity">
    <text evidence="9">Belongs to the CRISPR-associated exonuclease Cas4 family.</text>
</comment>
<dbReference type="Pfam" id="PF01930">
    <property type="entry name" value="Cas_Cas4"/>
    <property type="match status" value="1"/>
</dbReference>
<dbReference type="PANTHER" id="PTHR37168:SF1">
    <property type="entry name" value="CRISPR-ASSOCIATED EXONUCLEASE CAS4"/>
    <property type="match status" value="1"/>
</dbReference>